<dbReference type="AlphaFoldDB" id="A0A511JI75"/>
<dbReference type="InterPro" id="IPR052196">
    <property type="entry name" value="Bact_Kbp"/>
</dbReference>
<feature type="transmembrane region" description="Helical" evidence="2">
    <location>
        <begin position="55"/>
        <end position="83"/>
    </location>
</feature>
<keyword evidence="2" id="KW-0472">Membrane</keyword>
<evidence type="ECO:0000256" key="1">
    <source>
        <dbReference type="SAM" id="MobiDB-lite"/>
    </source>
</evidence>
<organism evidence="4 5">
    <name type="scientific">Cellulomonas terrae</name>
    <dbReference type="NCBI Taxonomy" id="311234"/>
    <lineage>
        <taxon>Bacteria</taxon>
        <taxon>Bacillati</taxon>
        <taxon>Actinomycetota</taxon>
        <taxon>Actinomycetes</taxon>
        <taxon>Micrococcales</taxon>
        <taxon>Cellulomonadaceae</taxon>
        <taxon>Cellulomonas</taxon>
    </lineage>
</organism>
<sequence length="291" mass="28571">MVGTEMRGAGGPIGGLLAGTLASAALAGVLAHHVRTVLSDHVGPWQVDAVIEVAVTAAGALVAVWLAAGALLATVCVVVRVAGASWRAGERLVHRCAPQVVRKALVLAVGAGIGLGMATGASAVVPVPSPSSATVEPHDAAVPDDLGWAVTTTSTSTPDPDLAPRPTTVTEPSASASAAPAPAEPVPAPARPAPGPTAPPGHATAAVETAAADHVRTPPAPVGSGEVVVEAGDSLWAIAARHLPSGATDAQIAAAWPQWYQANVAVIGADPDLLRPGQVLLVPATAGEPAL</sequence>
<keyword evidence="2" id="KW-1133">Transmembrane helix</keyword>
<dbReference type="PANTHER" id="PTHR34700:SF4">
    <property type="entry name" value="PHAGE-LIKE ELEMENT PBSX PROTEIN XKDP"/>
    <property type="match status" value="1"/>
</dbReference>
<keyword evidence="2" id="KW-0812">Transmembrane</keyword>
<keyword evidence="5" id="KW-1185">Reference proteome</keyword>
<dbReference type="InterPro" id="IPR036779">
    <property type="entry name" value="LysM_dom_sf"/>
</dbReference>
<gene>
    <name evidence="4" type="ORF">CTE05_12470</name>
</gene>
<feature type="compositionally biased region" description="Pro residues" evidence="1">
    <location>
        <begin position="182"/>
        <end position="199"/>
    </location>
</feature>
<dbReference type="EMBL" id="BJWH01000004">
    <property type="protein sequence ID" value="GEL97700.1"/>
    <property type="molecule type" value="Genomic_DNA"/>
</dbReference>
<name>A0A511JI75_9CELL</name>
<dbReference type="PANTHER" id="PTHR34700">
    <property type="entry name" value="POTASSIUM BINDING PROTEIN KBP"/>
    <property type="match status" value="1"/>
</dbReference>
<accession>A0A511JI75</accession>
<evidence type="ECO:0000256" key="2">
    <source>
        <dbReference type="SAM" id="Phobius"/>
    </source>
</evidence>
<comment type="caution">
    <text evidence="4">The sequence shown here is derived from an EMBL/GenBank/DDBJ whole genome shotgun (WGS) entry which is preliminary data.</text>
</comment>
<dbReference type="CDD" id="cd00118">
    <property type="entry name" value="LysM"/>
    <property type="match status" value="1"/>
</dbReference>
<dbReference type="SMART" id="SM00257">
    <property type="entry name" value="LysM"/>
    <property type="match status" value="1"/>
</dbReference>
<protein>
    <recommendedName>
        <fullName evidence="3">LysM domain-containing protein</fullName>
    </recommendedName>
</protein>
<dbReference type="Gene3D" id="3.10.350.10">
    <property type="entry name" value="LysM domain"/>
    <property type="match status" value="1"/>
</dbReference>
<proteinExistence type="predicted"/>
<evidence type="ECO:0000313" key="4">
    <source>
        <dbReference type="EMBL" id="GEL97700.1"/>
    </source>
</evidence>
<feature type="transmembrane region" description="Helical" evidence="2">
    <location>
        <begin position="104"/>
        <end position="125"/>
    </location>
</feature>
<feature type="domain" description="LysM" evidence="3">
    <location>
        <begin position="225"/>
        <end position="282"/>
    </location>
</feature>
<evidence type="ECO:0000313" key="5">
    <source>
        <dbReference type="Proteomes" id="UP000321049"/>
    </source>
</evidence>
<dbReference type="PROSITE" id="PS51782">
    <property type="entry name" value="LYSM"/>
    <property type="match status" value="1"/>
</dbReference>
<feature type="region of interest" description="Disordered" evidence="1">
    <location>
        <begin position="149"/>
        <end position="225"/>
    </location>
</feature>
<reference evidence="4 5" key="1">
    <citation type="submission" date="2019-07" db="EMBL/GenBank/DDBJ databases">
        <title>Whole genome shotgun sequence of Cellulomonas terrae NBRC 100819.</title>
        <authorList>
            <person name="Hosoyama A."/>
            <person name="Uohara A."/>
            <person name="Ohji S."/>
            <person name="Ichikawa N."/>
        </authorList>
    </citation>
    <scope>NUCLEOTIDE SEQUENCE [LARGE SCALE GENOMIC DNA]</scope>
    <source>
        <strain evidence="4 5">NBRC 100819</strain>
    </source>
</reference>
<feature type="compositionally biased region" description="Low complexity" evidence="1">
    <location>
        <begin position="151"/>
        <end position="181"/>
    </location>
</feature>
<dbReference type="Pfam" id="PF01476">
    <property type="entry name" value="LysM"/>
    <property type="match status" value="1"/>
</dbReference>
<feature type="compositionally biased region" description="Low complexity" evidence="1">
    <location>
        <begin position="200"/>
        <end position="210"/>
    </location>
</feature>
<evidence type="ECO:0000259" key="3">
    <source>
        <dbReference type="PROSITE" id="PS51782"/>
    </source>
</evidence>
<dbReference type="Proteomes" id="UP000321049">
    <property type="component" value="Unassembled WGS sequence"/>
</dbReference>
<dbReference type="InterPro" id="IPR018392">
    <property type="entry name" value="LysM"/>
</dbReference>